<sequence length="57" mass="6450">MARDYYGILGVPKNATDQEIKRAYRKLARELHPGVNPSEDAQHKFGEVTTAYEVLSD</sequence>
<proteinExistence type="predicted"/>
<dbReference type="RefSeq" id="WP_186382659.1">
    <property type="nucleotide sequence ID" value="NZ_VJWX01000220.1"/>
</dbReference>
<dbReference type="AlphaFoldDB" id="A0A558C7Z4"/>
<evidence type="ECO:0000313" key="2">
    <source>
        <dbReference type="EMBL" id="TVT44896.1"/>
    </source>
</evidence>
<keyword evidence="3" id="KW-1185">Reference proteome</keyword>
<dbReference type="EMBL" id="VJWX01000220">
    <property type="protein sequence ID" value="TVT44896.1"/>
    <property type="molecule type" value="Genomic_DNA"/>
</dbReference>
<dbReference type="Pfam" id="PF00226">
    <property type="entry name" value="DnaJ"/>
    <property type="match status" value="1"/>
</dbReference>
<dbReference type="PANTHER" id="PTHR43096:SF48">
    <property type="entry name" value="CHAPERONE PROTEIN DNAJ"/>
    <property type="match status" value="1"/>
</dbReference>
<dbReference type="Proteomes" id="UP000320011">
    <property type="component" value="Unassembled WGS sequence"/>
</dbReference>
<dbReference type="InterPro" id="IPR001623">
    <property type="entry name" value="DnaJ_domain"/>
</dbReference>
<dbReference type="GO" id="GO:0051082">
    <property type="term" value="F:unfolded protein binding"/>
    <property type="evidence" value="ECO:0007669"/>
    <property type="project" value="TreeGrafter"/>
</dbReference>
<dbReference type="PROSITE" id="PS50076">
    <property type="entry name" value="DNAJ_2"/>
    <property type="match status" value="1"/>
</dbReference>
<dbReference type="GO" id="GO:0042026">
    <property type="term" value="P:protein refolding"/>
    <property type="evidence" value="ECO:0007669"/>
    <property type="project" value="TreeGrafter"/>
</dbReference>
<dbReference type="SUPFAM" id="SSF46565">
    <property type="entry name" value="Chaperone J-domain"/>
    <property type="match status" value="1"/>
</dbReference>
<dbReference type="Gene3D" id="1.10.287.110">
    <property type="entry name" value="DnaJ domain"/>
    <property type="match status" value="1"/>
</dbReference>
<evidence type="ECO:0000259" key="1">
    <source>
        <dbReference type="PROSITE" id="PS50076"/>
    </source>
</evidence>
<reference evidence="2 3" key="1">
    <citation type="submission" date="2019-07" db="EMBL/GenBank/DDBJ databases">
        <authorList>
            <person name="Duangmal K."/>
            <person name="Teo W.F.A."/>
        </authorList>
    </citation>
    <scope>NUCLEOTIDE SEQUENCE [LARGE SCALE GENOMIC DNA]</scope>
    <source>
        <strain evidence="2 3">TBRC 6029</strain>
    </source>
</reference>
<feature type="domain" description="J" evidence="1">
    <location>
        <begin position="4"/>
        <end position="57"/>
    </location>
</feature>
<reference evidence="2 3" key="2">
    <citation type="submission" date="2019-08" db="EMBL/GenBank/DDBJ databases">
        <title>Amycolatopsis acidicola sp. nov., isolated from peat swamp forest soil.</title>
        <authorList>
            <person name="Srisuk N."/>
        </authorList>
    </citation>
    <scope>NUCLEOTIDE SEQUENCE [LARGE SCALE GENOMIC DNA]</scope>
    <source>
        <strain evidence="2 3">TBRC 6029</strain>
    </source>
</reference>
<dbReference type="PRINTS" id="PR00625">
    <property type="entry name" value="JDOMAIN"/>
</dbReference>
<gene>
    <name evidence="2" type="ORF">FNH05_21025</name>
</gene>
<comment type="caution">
    <text evidence="2">The sequence shown here is derived from an EMBL/GenBank/DDBJ whole genome shotgun (WGS) entry which is preliminary data.</text>
</comment>
<evidence type="ECO:0000313" key="3">
    <source>
        <dbReference type="Proteomes" id="UP000320011"/>
    </source>
</evidence>
<dbReference type="GO" id="GO:0005737">
    <property type="term" value="C:cytoplasm"/>
    <property type="evidence" value="ECO:0007669"/>
    <property type="project" value="TreeGrafter"/>
</dbReference>
<organism evidence="2 3">
    <name type="scientific">Amycolatopsis rhizosphaerae</name>
    <dbReference type="NCBI Taxonomy" id="2053003"/>
    <lineage>
        <taxon>Bacteria</taxon>
        <taxon>Bacillati</taxon>
        <taxon>Actinomycetota</taxon>
        <taxon>Actinomycetes</taxon>
        <taxon>Pseudonocardiales</taxon>
        <taxon>Pseudonocardiaceae</taxon>
        <taxon>Amycolatopsis</taxon>
    </lineage>
</organism>
<dbReference type="InterPro" id="IPR036869">
    <property type="entry name" value="J_dom_sf"/>
</dbReference>
<protein>
    <submittedName>
        <fullName evidence="2">Molecular chaperone DnaJ</fullName>
    </submittedName>
</protein>
<name>A0A558C7Z4_9PSEU</name>
<dbReference type="PANTHER" id="PTHR43096">
    <property type="entry name" value="DNAJ HOMOLOG 1, MITOCHONDRIAL-RELATED"/>
    <property type="match status" value="1"/>
</dbReference>
<dbReference type="SMART" id="SM00271">
    <property type="entry name" value="DnaJ"/>
    <property type="match status" value="1"/>
</dbReference>
<accession>A0A558C7Z4</accession>
<feature type="non-terminal residue" evidence="2">
    <location>
        <position position="57"/>
    </location>
</feature>
<dbReference type="CDD" id="cd06257">
    <property type="entry name" value="DnaJ"/>
    <property type="match status" value="1"/>
</dbReference>